<sequence>MINENMIEEEEKVIMNQNDTVAAPLFSMNRTTSAERYLVANSRTASSLRRLPQIKQYHPRKMKKNLFAHNNCYVLTDGRQSTTILLLLEAGYG</sequence>
<accession>A0A915IYB6</accession>
<dbReference type="AlphaFoldDB" id="A0A915IYB6"/>
<protein>
    <submittedName>
        <fullName evidence="2">Uncharacterized protein</fullName>
    </submittedName>
</protein>
<dbReference type="Proteomes" id="UP000887565">
    <property type="component" value="Unplaced"/>
</dbReference>
<evidence type="ECO:0000313" key="1">
    <source>
        <dbReference type="Proteomes" id="UP000887565"/>
    </source>
</evidence>
<evidence type="ECO:0000313" key="2">
    <source>
        <dbReference type="WBParaSite" id="nRc.2.0.1.t19201-RA"/>
    </source>
</evidence>
<keyword evidence="1" id="KW-1185">Reference proteome</keyword>
<name>A0A915IYB6_ROMCU</name>
<proteinExistence type="predicted"/>
<dbReference type="WBParaSite" id="nRc.2.0.1.t19201-RA">
    <property type="protein sequence ID" value="nRc.2.0.1.t19201-RA"/>
    <property type="gene ID" value="nRc.2.0.1.g19201"/>
</dbReference>
<organism evidence="1 2">
    <name type="scientific">Romanomermis culicivorax</name>
    <name type="common">Nematode worm</name>
    <dbReference type="NCBI Taxonomy" id="13658"/>
    <lineage>
        <taxon>Eukaryota</taxon>
        <taxon>Metazoa</taxon>
        <taxon>Ecdysozoa</taxon>
        <taxon>Nematoda</taxon>
        <taxon>Enoplea</taxon>
        <taxon>Dorylaimia</taxon>
        <taxon>Mermithida</taxon>
        <taxon>Mermithoidea</taxon>
        <taxon>Mermithidae</taxon>
        <taxon>Romanomermis</taxon>
    </lineage>
</organism>
<reference evidence="2" key="1">
    <citation type="submission" date="2022-11" db="UniProtKB">
        <authorList>
            <consortium name="WormBaseParasite"/>
        </authorList>
    </citation>
    <scope>IDENTIFICATION</scope>
</reference>